<gene>
    <name evidence="8" type="ORF">MJ923_09455</name>
</gene>
<evidence type="ECO:0000313" key="9">
    <source>
        <dbReference type="Proteomes" id="UP001297581"/>
    </source>
</evidence>
<evidence type="ECO:0000256" key="1">
    <source>
        <dbReference type="ARBA" id="ARBA00001936"/>
    </source>
</evidence>
<evidence type="ECO:0000256" key="2">
    <source>
        <dbReference type="ARBA" id="ARBA00001946"/>
    </source>
</evidence>
<evidence type="ECO:0000256" key="4">
    <source>
        <dbReference type="ARBA" id="ARBA00022801"/>
    </source>
</evidence>
<evidence type="ECO:0000256" key="5">
    <source>
        <dbReference type="ARBA" id="ARBA00022842"/>
    </source>
</evidence>
<dbReference type="Gene3D" id="3.90.79.10">
    <property type="entry name" value="Nucleoside Triphosphate Pyrophosphohydrolase"/>
    <property type="match status" value="1"/>
</dbReference>
<dbReference type="AlphaFoldDB" id="A0AAJ1BH01"/>
<dbReference type="PANTHER" id="PTHR12992">
    <property type="entry name" value="NUDIX HYDROLASE"/>
    <property type="match status" value="1"/>
</dbReference>
<keyword evidence="9" id="KW-1185">Reference proteome</keyword>
<dbReference type="RefSeq" id="WP_240590843.1">
    <property type="nucleotide sequence ID" value="NZ_JAKUDL010000002.1"/>
</dbReference>
<evidence type="ECO:0000256" key="6">
    <source>
        <dbReference type="ARBA" id="ARBA00023211"/>
    </source>
</evidence>
<keyword evidence="5" id="KW-0460">Magnesium</keyword>
<reference evidence="8 9" key="1">
    <citation type="submission" date="2022-02" db="EMBL/GenBank/DDBJ databases">
        <title>The genome sequence of Shewanella sp. 3B26.</title>
        <authorList>
            <person name="Du J."/>
        </authorList>
    </citation>
    <scope>NUCLEOTIDE SEQUENCE [LARGE SCALE GENOMIC DNA]</scope>
    <source>
        <strain evidence="8 9">3B26</strain>
    </source>
</reference>
<accession>A0AAJ1BH01</accession>
<dbReference type="CDD" id="cd03426">
    <property type="entry name" value="NUDIX_CoAse_Nudt7"/>
    <property type="match status" value="1"/>
</dbReference>
<keyword evidence="4" id="KW-0378">Hydrolase</keyword>
<dbReference type="InterPro" id="IPR000086">
    <property type="entry name" value="NUDIX_hydrolase_dom"/>
</dbReference>
<dbReference type="PROSITE" id="PS51462">
    <property type="entry name" value="NUDIX"/>
    <property type="match status" value="1"/>
</dbReference>
<evidence type="ECO:0000313" key="8">
    <source>
        <dbReference type="EMBL" id="MCH4294525.1"/>
    </source>
</evidence>
<protein>
    <submittedName>
        <fullName evidence="8">CoA pyrophosphatase</fullName>
    </submittedName>
</protein>
<dbReference type="EMBL" id="JAKUDL010000002">
    <property type="protein sequence ID" value="MCH4294525.1"/>
    <property type="molecule type" value="Genomic_DNA"/>
</dbReference>
<evidence type="ECO:0000256" key="3">
    <source>
        <dbReference type="ARBA" id="ARBA00022723"/>
    </source>
</evidence>
<dbReference type="InterPro" id="IPR015797">
    <property type="entry name" value="NUDIX_hydrolase-like_dom_sf"/>
</dbReference>
<evidence type="ECO:0000259" key="7">
    <source>
        <dbReference type="PROSITE" id="PS51462"/>
    </source>
</evidence>
<dbReference type="GO" id="GO:0046872">
    <property type="term" value="F:metal ion binding"/>
    <property type="evidence" value="ECO:0007669"/>
    <property type="project" value="UniProtKB-KW"/>
</dbReference>
<dbReference type="Proteomes" id="UP001297581">
    <property type="component" value="Unassembled WGS sequence"/>
</dbReference>
<keyword evidence="3" id="KW-0479">Metal-binding</keyword>
<keyword evidence="6" id="KW-0464">Manganese</keyword>
<dbReference type="SUPFAM" id="SSF55811">
    <property type="entry name" value="Nudix"/>
    <property type="match status" value="1"/>
</dbReference>
<name>A0AAJ1BH01_9GAMM</name>
<feature type="domain" description="Nudix hydrolase" evidence="7">
    <location>
        <begin position="35"/>
        <end position="168"/>
    </location>
</feature>
<dbReference type="InterPro" id="IPR045121">
    <property type="entry name" value="CoAse"/>
</dbReference>
<comment type="cofactor">
    <cofactor evidence="1">
        <name>Mn(2+)</name>
        <dbReference type="ChEBI" id="CHEBI:29035"/>
    </cofactor>
</comment>
<comment type="cofactor">
    <cofactor evidence="2">
        <name>Mg(2+)</name>
        <dbReference type="ChEBI" id="CHEBI:18420"/>
    </cofactor>
</comment>
<organism evidence="8 9">
    <name type="scientific">Shewanella zhuhaiensis</name>
    <dbReference type="NCBI Taxonomy" id="2919576"/>
    <lineage>
        <taxon>Bacteria</taxon>
        <taxon>Pseudomonadati</taxon>
        <taxon>Pseudomonadota</taxon>
        <taxon>Gammaproteobacteria</taxon>
        <taxon>Alteromonadales</taxon>
        <taxon>Shewanellaceae</taxon>
        <taxon>Shewanella</taxon>
    </lineage>
</organism>
<comment type="caution">
    <text evidence="8">The sequence shown here is derived from an EMBL/GenBank/DDBJ whole genome shotgun (WGS) entry which is preliminary data.</text>
</comment>
<dbReference type="Pfam" id="PF00293">
    <property type="entry name" value="NUDIX"/>
    <property type="match status" value="1"/>
</dbReference>
<dbReference type="GO" id="GO:0010945">
    <property type="term" value="F:coenzyme A diphosphatase activity"/>
    <property type="evidence" value="ECO:0007669"/>
    <property type="project" value="InterPro"/>
</dbReference>
<dbReference type="PANTHER" id="PTHR12992:SF11">
    <property type="entry name" value="MITOCHONDRIAL COENZYME A DIPHOSPHATASE NUDT8"/>
    <property type="match status" value="1"/>
</dbReference>
<sequence length="207" mass="23579">MPFRGRRSLSADELKLHFSLQALRHDIVSAPLKTKARKAAVLMAFEERDGELCLIFTTRPTHLRAHPGQISFPGGKIEQTDISPLHTAFREAEEEIGLGADNLELLGQFPSHRTFTGFEITPVLALVKAPFEMRIDPGEVAECFYVPLSFFMNDKHRHIKRFVRQGHSYQVVFIPWQGRLIWGATAAMIDLLCRHLKKDDSTFLNLK</sequence>
<proteinExistence type="predicted"/>